<dbReference type="eggNOG" id="ENOG50333Z3">
    <property type="taxonomic scope" value="Bacteria"/>
</dbReference>
<organism evidence="1 2">
    <name type="scientific">Magnetospirillum fulvum MGU-K5</name>
    <dbReference type="NCBI Taxonomy" id="1316936"/>
    <lineage>
        <taxon>Bacteria</taxon>
        <taxon>Pseudomonadati</taxon>
        <taxon>Pseudomonadota</taxon>
        <taxon>Alphaproteobacteria</taxon>
        <taxon>Rhodospirillales</taxon>
        <taxon>Rhodospirillaceae</taxon>
        <taxon>Magnetospirillum</taxon>
    </lineage>
</organism>
<dbReference type="AlphaFoldDB" id="S9TYS8"/>
<protein>
    <submittedName>
        <fullName evidence="1">Uncharacterized protein</fullName>
    </submittedName>
</protein>
<dbReference type="RefSeq" id="WP_021130431.1">
    <property type="nucleotide sequence ID" value="NZ_AQPH01000001.1"/>
</dbReference>
<reference evidence="1 2" key="1">
    <citation type="submission" date="2013-04" db="EMBL/GenBank/DDBJ databases">
        <authorList>
            <person name="Kuznetsov B."/>
            <person name="Ivanovsky R."/>
        </authorList>
    </citation>
    <scope>NUCLEOTIDE SEQUENCE [LARGE SCALE GENOMIC DNA]</scope>
    <source>
        <strain evidence="1 2">MGU-K5</strain>
    </source>
</reference>
<dbReference type="PATRIC" id="fig|1316936.3.peg.42"/>
<dbReference type="STRING" id="1316936.K678_00200"/>
<dbReference type="Pfam" id="PF24072">
    <property type="entry name" value="T7_gp14"/>
    <property type="match status" value="1"/>
</dbReference>
<dbReference type="EMBL" id="AQPH01000001">
    <property type="protein sequence ID" value="EPY03485.1"/>
    <property type="molecule type" value="Genomic_DNA"/>
</dbReference>
<comment type="caution">
    <text evidence="1">The sequence shown here is derived from an EMBL/GenBank/DDBJ whole genome shotgun (WGS) entry which is preliminary data.</text>
</comment>
<name>S9TYS8_MAGFU</name>
<gene>
    <name evidence="1" type="ORF">K678_00200</name>
</gene>
<sequence>MGVYAAVAAVAISVISAGMSAYGQMQQGEQQKKMADYQAAVGEQNAKISDRAAQDAEERGRVAEQQQRLKTSQMIGTQRSALASGGVQVDSGSALDVVADSAMLGEMDALTVRQNAEREAYQYRVQAYSSRTQAGMSTLAGNNAASNAAWGAGTTLIGGLGSAAMTGAKLNAAGAFDSGSKTLPTGSANKGFWTAMG</sequence>
<accession>S9TYS8</accession>
<evidence type="ECO:0000313" key="1">
    <source>
        <dbReference type="EMBL" id="EPY03485.1"/>
    </source>
</evidence>
<proteinExistence type="predicted"/>
<dbReference type="Proteomes" id="UP000015350">
    <property type="component" value="Unassembled WGS sequence"/>
</dbReference>
<dbReference type="OrthoDB" id="8367547at2"/>
<dbReference type="InterPro" id="IPR038996">
    <property type="entry name" value="Gp14"/>
</dbReference>
<evidence type="ECO:0000313" key="2">
    <source>
        <dbReference type="Proteomes" id="UP000015350"/>
    </source>
</evidence>